<evidence type="ECO:0000313" key="2">
    <source>
        <dbReference type="EMBL" id="KAF6172083.1"/>
    </source>
</evidence>
<dbReference type="PANTHER" id="PTHR35317:SF23">
    <property type="entry name" value="OS04G0629600 PROTEIN"/>
    <property type="match status" value="1"/>
</dbReference>
<protein>
    <submittedName>
        <fullName evidence="2">Uncharacterized protein</fullName>
    </submittedName>
</protein>
<keyword evidence="3" id="KW-1185">Reference proteome</keyword>
<dbReference type="Proteomes" id="UP000541444">
    <property type="component" value="Unassembled WGS sequence"/>
</dbReference>
<feature type="signal peptide" evidence="1">
    <location>
        <begin position="1"/>
        <end position="28"/>
    </location>
</feature>
<dbReference type="AlphaFoldDB" id="A0A7J7NYD0"/>
<comment type="caution">
    <text evidence="2">The sequence shown here is derived from an EMBL/GenBank/DDBJ whole genome shotgun (WGS) entry which is preliminary data.</text>
</comment>
<dbReference type="OrthoDB" id="419616at2759"/>
<organism evidence="2 3">
    <name type="scientific">Kingdonia uniflora</name>
    <dbReference type="NCBI Taxonomy" id="39325"/>
    <lineage>
        <taxon>Eukaryota</taxon>
        <taxon>Viridiplantae</taxon>
        <taxon>Streptophyta</taxon>
        <taxon>Embryophyta</taxon>
        <taxon>Tracheophyta</taxon>
        <taxon>Spermatophyta</taxon>
        <taxon>Magnoliopsida</taxon>
        <taxon>Ranunculales</taxon>
        <taxon>Circaeasteraceae</taxon>
        <taxon>Kingdonia</taxon>
    </lineage>
</organism>
<reference evidence="2 3" key="1">
    <citation type="journal article" date="2020" name="IScience">
        <title>Genome Sequencing of the Endangered Kingdonia uniflora (Circaeasteraceae, Ranunculales) Reveals Potential Mechanisms of Evolutionary Specialization.</title>
        <authorList>
            <person name="Sun Y."/>
            <person name="Deng T."/>
            <person name="Zhang A."/>
            <person name="Moore M.J."/>
            <person name="Landis J.B."/>
            <person name="Lin N."/>
            <person name="Zhang H."/>
            <person name="Zhang X."/>
            <person name="Huang J."/>
            <person name="Zhang X."/>
            <person name="Sun H."/>
            <person name="Wang H."/>
        </authorList>
    </citation>
    <scope>NUCLEOTIDE SEQUENCE [LARGE SCALE GENOMIC DNA]</scope>
    <source>
        <strain evidence="2">TB1705</strain>
        <tissue evidence="2">Leaf</tissue>
    </source>
</reference>
<dbReference type="Pfam" id="PF14223">
    <property type="entry name" value="Retrotran_gag_2"/>
    <property type="match status" value="1"/>
</dbReference>
<dbReference type="PANTHER" id="PTHR35317">
    <property type="entry name" value="OS04G0629600 PROTEIN"/>
    <property type="match status" value="1"/>
</dbReference>
<sequence>MVGLNSMKELRSLLHLILPLCVHWIAEEMTVSVLVDITTGALCPGKTTCSQAIYLNGLQQTEVPLGGYDTKTIPLRSVVNPREDSTQEQKIFQRAGEEWSKIGYTVLGDEDNPRPKAMDPMIQNQLTNIETLTDSNYFNWKLKIQISLGYLDFDFVFTETKPADLTDTSSNVEKVAYAKWVKANKMTNLIYRSSIDSIMRGGIAEKGTAKKLLDVIKKQFKGSVKGRQYNNLSQLLSLKYDDSGNMRSHILKISKLVLTLKELGLTIDDTLMIHLVV</sequence>
<keyword evidence="1" id="KW-0732">Signal</keyword>
<name>A0A7J7NYD0_9MAGN</name>
<dbReference type="EMBL" id="JACGCM010000445">
    <property type="protein sequence ID" value="KAF6172083.1"/>
    <property type="molecule type" value="Genomic_DNA"/>
</dbReference>
<accession>A0A7J7NYD0</accession>
<evidence type="ECO:0000313" key="3">
    <source>
        <dbReference type="Proteomes" id="UP000541444"/>
    </source>
</evidence>
<evidence type="ECO:0000256" key="1">
    <source>
        <dbReference type="SAM" id="SignalP"/>
    </source>
</evidence>
<feature type="chain" id="PRO_5029621669" evidence="1">
    <location>
        <begin position="29"/>
        <end position="277"/>
    </location>
</feature>
<gene>
    <name evidence="2" type="ORF">GIB67_029501</name>
</gene>
<proteinExistence type="predicted"/>